<reference evidence="3 4" key="1">
    <citation type="submission" date="2018-05" db="EMBL/GenBank/DDBJ databases">
        <title>Genome sequencing and assembly of the regulated plant pathogen Lachnellula willkommii and related sister species for the development of diagnostic species identification markers.</title>
        <authorList>
            <person name="Giroux E."/>
            <person name="Bilodeau G."/>
        </authorList>
    </citation>
    <scope>NUCLEOTIDE SEQUENCE [LARGE SCALE GENOMIC DNA]</scope>
    <source>
        <strain evidence="3 4">CBS 268.59</strain>
    </source>
</reference>
<dbReference type="Pfam" id="PF00533">
    <property type="entry name" value="BRCT"/>
    <property type="match status" value="1"/>
</dbReference>
<feature type="compositionally biased region" description="Basic and acidic residues" evidence="1">
    <location>
        <begin position="69"/>
        <end position="84"/>
    </location>
</feature>
<feature type="region of interest" description="Disordered" evidence="1">
    <location>
        <begin position="53"/>
        <end position="103"/>
    </location>
</feature>
<dbReference type="OrthoDB" id="446168at2759"/>
<evidence type="ECO:0000259" key="2">
    <source>
        <dbReference type="PROSITE" id="PS50172"/>
    </source>
</evidence>
<dbReference type="PROSITE" id="PS50172">
    <property type="entry name" value="BRCT"/>
    <property type="match status" value="1"/>
</dbReference>
<sequence>TSPQIYLVVSTNGTDSAHATLESANERVSEAKSEGTASAKVEVHDVIGGSVQVDEKKAAAKPKAKPVAVKKDEDEPPKKTKPVAEQRAANASKPAKTADGDLPDNVKALMASTSDKLDGFIFVVTGVPPTLGRKNAEKLVQVHGAKLGKSITGKTNYVVVGNDAGPKKLEQIESLGIKTLDEDELIEMLERGGVKRSADDDDEDEEEEEEKPAKAKKQKK</sequence>
<dbReference type="InterPro" id="IPR036420">
    <property type="entry name" value="BRCT_dom_sf"/>
</dbReference>
<dbReference type="SMART" id="SM00292">
    <property type="entry name" value="BRCT"/>
    <property type="match status" value="1"/>
</dbReference>
<feature type="compositionally biased region" description="Basic and acidic residues" evidence="1">
    <location>
        <begin position="24"/>
        <end position="33"/>
    </location>
</feature>
<gene>
    <name evidence="3" type="primary">ligA</name>
    <name evidence="3" type="ORF">LSUE1_G009910</name>
</gene>
<dbReference type="Proteomes" id="UP000469558">
    <property type="component" value="Unassembled WGS sequence"/>
</dbReference>
<dbReference type="AlphaFoldDB" id="A0A8T9BQN3"/>
<evidence type="ECO:0000313" key="3">
    <source>
        <dbReference type="EMBL" id="TVY54435.1"/>
    </source>
</evidence>
<name>A0A8T9BQN3_9HELO</name>
<feature type="region of interest" description="Disordered" evidence="1">
    <location>
        <begin position="188"/>
        <end position="220"/>
    </location>
</feature>
<feature type="region of interest" description="Disordered" evidence="1">
    <location>
        <begin position="17"/>
        <end position="40"/>
    </location>
</feature>
<keyword evidence="3" id="KW-0436">Ligase</keyword>
<proteinExistence type="predicted"/>
<dbReference type="SUPFAM" id="SSF52113">
    <property type="entry name" value="BRCT domain"/>
    <property type="match status" value="1"/>
</dbReference>
<dbReference type="GO" id="GO:0016874">
    <property type="term" value="F:ligase activity"/>
    <property type="evidence" value="ECO:0007669"/>
    <property type="project" value="UniProtKB-KW"/>
</dbReference>
<organism evidence="3 4">
    <name type="scientific">Lachnellula suecica</name>
    <dbReference type="NCBI Taxonomy" id="602035"/>
    <lineage>
        <taxon>Eukaryota</taxon>
        <taxon>Fungi</taxon>
        <taxon>Dikarya</taxon>
        <taxon>Ascomycota</taxon>
        <taxon>Pezizomycotina</taxon>
        <taxon>Leotiomycetes</taxon>
        <taxon>Helotiales</taxon>
        <taxon>Lachnaceae</taxon>
        <taxon>Lachnellula</taxon>
    </lineage>
</organism>
<comment type="caution">
    <text evidence="3">The sequence shown here is derived from an EMBL/GenBank/DDBJ whole genome shotgun (WGS) entry which is preliminary data.</text>
</comment>
<dbReference type="InterPro" id="IPR001357">
    <property type="entry name" value="BRCT_dom"/>
</dbReference>
<dbReference type="Gene3D" id="3.40.50.10190">
    <property type="entry name" value="BRCT domain"/>
    <property type="match status" value="1"/>
</dbReference>
<accession>A0A8T9BQN3</accession>
<feature type="compositionally biased region" description="Acidic residues" evidence="1">
    <location>
        <begin position="199"/>
        <end position="210"/>
    </location>
</feature>
<protein>
    <submittedName>
        <fullName evidence="3">DNA ligase</fullName>
    </submittedName>
</protein>
<dbReference type="EMBL" id="QGMK01003069">
    <property type="protein sequence ID" value="TVY54435.1"/>
    <property type="molecule type" value="Genomic_DNA"/>
</dbReference>
<feature type="non-terminal residue" evidence="3">
    <location>
        <position position="1"/>
    </location>
</feature>
<evidence type="ECO:0000256" key="1">
    <source>
        <dbReference type="SAM" id="MobiDB-lite"/>
    </source>
</evidence>
<feature type="compositionally biased region" description="Basic and acidic residues" evidence="1">
    <location>
        <begin position="188"/>
        <end position="198"/>
    </location>
</feature>
<keyword evidence="4" id="KW-1185">Reference proteome</keyword>
<feature type="domain" description="BRCT" evidence="2">
    <location>
        <begin position="112"/>
        <end position="192"/>
    </location>
</feature>
<evidence type="ECO:0000313" key="4">
    <source>
        <dbReference type="Proteomes" id="UP000469558"/>
    </source>
</evidence>